<sequence>MTETPSPSQIAICSETRCWRRPIPALHGAVRFSHSTRSAEVVDAGAPERQRGLTRGFRSYHLKVPQQMAVDLLCPSSCL</sequence>
<dbReference type="Proteomes" id="UP000054248">
    <property type="component" value="Unassembled WGS sequence"/>
</dbReference>
<evidence type="ECO:0000313" key="1">
    <source>
        <dbReference type="EMBL" id="KIO18305.1"/>
    </source>
</evidence>
<dbReference type="EMBL" id="KN823297">
    <property type="protein sequence ID" value="KIO18305.1"/>
    <property type="molecule type" value="Genomic_DNA"/>
</dbReference>
<evidence type="ECO:0000313" key="2">
    <source>
        <dbReference type="Proteomes" id="UP000054248"/>
    </source>
</evidence>
<feature type="non-terminal residue" evidence="1">
    <location>
        <position position="79"/>
    </location>
</feature>
<reference evidence="1 2" key="1">
    <citation type="submission" date="2014-04" db="EMBL/GenBank/DDBJ databases">
        <authorList>
            <consortium name="DOE Joint Genome Institute"/>
            <person name="Kuo A."/>
            <person name="Girlanda M."/>
            <person name="Perotto S."/>
            <person name="Kohler A."/>
            <person name="Nagy L.G."/>
            <person name="Floudas D."/>
            <person name="Copeland A."/>
            <person name="Barry K.W."/>
            <person name="Cichocki N."/>
            <person name="Veneault-Fourrey C."/>
            <person name="LaButti K."/>
            <person name="Lindquist E.A."/>
            <person name="Lipzen A."/>
            <person name="Lundell T."/>
            <person name="Morin E."/>
            <person name="Murat C."/>
            <person name="Sun H."/>
            <person name="Tunlid A."/>
            <person name="Henrissat B."/>
            <person name="Grigoriev I.V."/>
            <person name="Hibbett D.S."/>
            <person name="Martin F."/>
            <person name="Nordberg H.P."/>
            <person name="Cantor M.N."/>
            <person name="Hua S.X."/>
        </authorList>
    </citation>
    <scope>NUCLEOTIDE SEQUENCE [LARGE SCALE GENOMIC DNA]</scope>
    <source>
        <strain evidence="1 2">MUT 4182</strain>
    </source>
</reference>
<keyword evidence="2" id="KW-1185">Reference proteome</keyword>
<dbReference type="HOGENOM" id="CLU_2874111_0_0_1"/>
<dbReference type="AlphaFoldDB" id="A0A0C3PU16"/>
<accession>A0A0C3PU16</accession>
<name>A0A0C3PU16_9AGAM</name>
<organism evidence="1 2">
    <name type="scientific">Tulasnella calospora MUT 4182</name>
    <dbReference type="NCBI Taxonomy" id="1051891"/>
    <lineage>
        <taxon>Eukaryota</taxon>
        <taxon>Fungi</taxon>
        <taxon>Dikarya</taxon>
        <taxon>Basidiomycota</taxon>
        <taxon>Agaricomycotina</taxon>
        <taxon>Agaricomycetes</taxon>
        <taxon>Cantharellales</taxon>
        <taxon>Tulasnellaceae</taxon>
        <taxon>Tulasnella</taxon>
    </lineage>
</organism>
<proteinExistence type="predicted"/>
<protein>
    <submittedName>
        <fullName evidence="1">Uncharacterized protein</fullName>
    </submittedName>
</protein>
<gene>
    <name evidence="1" type="ORF">M407DRAFT_246512</name>
</gene>
<reference evidence="2" key="2">
    <citation type="submission" date="2015-01" db="EMBL/GenBank/DDBJ databases">
        <title>Evolutionary Origins and Diversification of the Mycorrhizal Mutualists.</title>
        <authorList>
            <consortium name="DOE Joint Genome Institute"/>
            <consortium name="Mycorrhizal Genomics Consortium"/>
            <person name="Kohler A."/>
            <person name="Kuo A."/>
            <person name="Nagy L.G."/>
            <person name="Floudas D."/>
            <person name="Copeland A."/>
            <person name="Barry K.W."/>
            <person name="Cichocki N."/>
            <person name="Veneault-Fourrey C."/>
            <person name="LaButti K."/>
            <person name="Lindquist E.A."/>
            <person name="Lipzen A."/>
            <person name="Lundell T."/>
            <person name="Morin E."/>
            <person name="Murat C."/>
            <person name="Riley R."/>
            <person name="Ohm R."/>
            <person name="Sun H."/>
            <person name="Tunlid A."/>
            <person name="Henrissat B."/>
            <person name="Grigoriev I.V."/>
            <person name="Hibbett D.S."/>
            <person name="Martin F."/>
        </authorList>
    </citation>
    <scope>NUCLEOTIDE SEQUENCE [LARGE SCALE GENOMIC DNA]</scope>
    <source>
        <strain evidence="2">MUT 4182</strain>
    </source>
</reference>